<dbReference type="Gene3D" id="1.10.287.1080">
    <property type="entry name" value="MazG-like"/>
    <property type="match status" value="1"/>
</dbReference>
<organism evidence="1 2">
    <name type="scientific">Carnobacterium viridans</name>
    <dbReference type="NCBI Taxonomy" id="174587"/>
    <lineage>
        <taxon>Bacteria</taxon>
        <taxon>Bacillati</taxon>
        <taxon>Bacillota</taxon>
        <taxon>Bacilli</taxon>
        <taxon>Lactobacillales</taxon>
        <taxon>Carnobacteriaceae</taxon>
        <taxon>Carnobacterium</taxon>
    </lineage>
</organism>
<proteinExistence type="predicted"/>
<dbReference type="RefSeq" id="WP_089977014.1">
    <property type="nucleotide sequence ID" value="NZ_CP084916.1"/>
</dbReference>
<dbReference type="OrthoDB" id="196226at2"/>
<sequence length="105" mass="12086">MDINELVQRSDEIREQYHRIEQATQGEKWTIEQDTLAFLTDAGLLSRLIMDKTGSWPTGENNEKLLAHKIGENIWWLTILANQANINVEQALDTFLTETKTNLSN</sequence>
<evidence type="ECO:0000313" key="1">
    <source>
        <dbReference type="EMBL" id="SDQ28773.1"/>
    </source>
</evidence>
<gene>
    <name evidence="1" type="ORF">SAMN04487752_1616</name>
</gene>
<dbReference type="AlphaFoldDB" id="A0A1H0ZMX6"/>
<dbReference type="EMBL" id="FNJW01000008">
    <property type="protein sequence ID" value="SDQ28773.1"/>
    <property type="molecule type" value="Genomic_DNA"/>
</dbReference>
<protein>
    <recommendedName>
        <fullName evidence="3">MazG-like protein</fullName>
    </recommendedName>
</protein>
<reference evidence="2" key="1">
    <citation type="submission" date="2016-10" db="EMBL/GenBank/DDBJ databases">
        <authorList>
            <person name="Varghese N."/>
            <person name="Submissions S."/>
        </authorList>
    </citation>
    <scope>NUCLEOTIDE SEQUENCE [LARGE SCALE GENOMIC DNA]</scope>
    <source>
        <strain evidence="2">MPL-11</strain>
    </source>
</reference>
<name>A0A1H0ZMX6_9LACT</name>
<dbReference type="Proteomes" id="UP000199481">
    <property type="component" value="Unassembled WGS sequence"/>
</dbReference>
<keyword evidence="2" id="KW-1185">Reference proteome</keyword>
<evidence type="ECO:0000313" key="2">
    <source>
        <dbReference type="Proteomes" id="UP000199481"/>
    </source>
</evidence>
<evidence type="ECO:0008006" key="3">
    <source>
        <dbReference type="Google" id="ProtNLM"/>
    </source>
</evidence>
<accession>A0A1H0ZMX6</accession>